<proteinExistence type="predicted"/>
<dbReference type="PATRIC" id="fig|520767.4.peg.798"/>
<dbReference type="SUPFAM" id="SSF88723">
    <property type="entry name" value="PIN domain-like"/>
    <property type="match status" value="1"/>
</dbReference>
<dbReference type="AlphaFoldDB" id="A0A162MPN9"/>
<protein>
    <recommendedName>
        <fullName evidence="1">PIN domain-containing protein</fullName>
    </recommendedName>
</protein>
<dbReference type="InterPro" id="IPR029060">
    <property type="entry name" value="PIN-like_dom_sf"/>
</dbReference>
<keyword evidence="3" id="KW-1185">Reference proteome</keyword>
<evidence type="ECO:0000313" key="3">
    <source>
        <dbReference type="Proteomes" id="UP000075737"/>
    </source>
</evidence>
<dbReference type="Pfam" id="PF13470">
    <property type="entry name" value="PIN_3"/>
    <property type="match status" value="1"/>
</dbReference>
<feature type="domain" description="PIN" evidence="1">
    <location>
        <begin position="8"/>
        <end position="116"/>
    </location>
</feature>
<gene>
    <name evidence="2" type="ORF">ATZ99_07130</name>
</gene>
<comment type="caution">
    <text evidence="2">The sequence shown here is derived from an EMBL/GenBank/DDBJ whole genome shotgun (WGS) entry which is preliminary data.</text>
</comment>
<evidence type="ECO:0000313" key="2">
    <source>
        <dbReference type="EMBL" id="KYO66896.1"/>
    </source>
</evidence>
<dbReference type="RefSeq" id="WP_068747876.1">
    <property type="nucleotide sequence ID" value="NZ_LOHZ01000023.1"/>
</dbReference>
<accession>A0A162MPN9</accession>
<sequence>MSQGITHNLVLDLLLKRKPFDEAAYKIFKLSEEEKIEAFIASFAITDIYYFLRKELSHEICIEAINTLMEIAKPVSIAKKDIEKALRFSEFNDLEDALQLQCAKKIKADYIVTINERFLKLTNKAITPDEFFKLYEK</sequence>
<name>A0A162MPN9_9FIRM</name>
<reference evidence="2 3" key="1">
    <citation type="submission" date="2015-12" db="EMBL/GenBank/DDBJ databases">
        <title>Draft genome of Thermovenabulum gondwanense isolated from a red thermophilic microbial mat colonisisng an outflow channel of a bore well.</title>
        <authorList>
            <person name="Patel B.K."/>
        </authorList>
    </citation>
    <scope>NUCLEOTIDE SEQUENCE [LARGE SCALE GENOMIC DNA]</scope>
    <source>
        <strain evidence="2 3">R270</strain>
    </source>
</reference>
<dbReference type="EMBL" id="LOHZ01000023">
    <property type="protein sequence ID" value="KYO66896.1"/>
    <property type="molecule type" value="Genomic_DNA"/>
</dbReference>
<evidence type="ECO:0000259" key="1">
    <source>
        <dbReference type="Pfam" id="PF13470"/>
    </source>
</evidence>
<dbReference type="Proteomes" id="UP000075737">
    <property type="component" value="Unassembled WGS sequence"/>
</dbReference>
<organism evidence="2 3">
    <name type="scientific">Thermovenabulum gondwanense</name>
    <dbReference type="NCBI Taxonomy" id="520767"/>
    <lineage>
        <taxon>Bacteria</taxon>
        <taxon>Bacillati</taxon>
        <taxon>Bacillota</taxon>
        <taxon>Clostridia</taxon>
        <taxon>Thermosediminibacterales</taxon>
        <taxon>Thermosediminibacteraceae</taxon>
        <taxon>Thermovenabulum</taxon>
    </lineage>
</organism>
<dbReference type="InterPro" id="IPR002716">
    <property type="entry name" value="PIN_dom"/>
</dbReference>
<dbReference type="STRING" id="520767.ATZ99_07130"/>
<dbReference type="OrthoDB" id="9787727at2"/>